<evidence type="ECO:0000313" key="2">
    <source>
        <dbReference type="EMBL" id="KAH7932379.1"/>
    </source>
</evidence>
<dbReference type="VEuPathDB" id="VectorBase:LOC119168394"/>
<reference evidence="2" key="2">
    <citation type="submission" date="2021-09" db="EMBL/GenBank/DDBJ databases">
        <authorList>
            <person name="Jia N."/>
            <person name="Wang J."/>
            <person name="Shi W."/>
            <person name="Du L."/>
            <person name="Sun Y."/>
            <person name="Zhan W."/>
            <person name="Jiang J."/>
            <person name="Wang Q."/>
            <person name="Zhang B."/>
            <person name="Ji P."/>
            <person name="Sakyi L.B."/>
            <person name="Cui X."/>
            <person name="Yuan T."/>
            <person name="Jiang B."/>
            <person name="Yang W."/>
            <person name="Lam T.T.-Y."/>
            <person name="Chang Q."/>
            <person name="Ding S."/>
            <person name="Wang X."/>
            <person name="Zhu J."/>
            <person name="Ruan X."/>
            <person name="Zhao L."/>
            <person name="Wei J."/>
            <person name="Que T."/>
            <person name="Du C."/>
            <person name="Cheng J."/>
            <person name="Dai P."/>
            <person name="Han X."/>
            <person name="Huang E."/>
            <person name="Gao Y."/>
            <person name="Liu J."/>
            <person name="Shao H."/>
            <person name="Ye R."/>
            <person name="Li L."/>
            <person name="Wei W."/>
            <person name="Wang X."/>
            <person name="Wang C."/>
            <person name="Huo Q."/>
            <person name="Li W."/>
            <person name="Guo W."/>
            <person name="Chen H."/>
            <person name="Chen S."/>
            <person name="Zhou L."/>
            <person name="Zhou L."/>
            <person name="Ni X."/>
            <person name="Tian J."/>
            <person name="Zhou Y."/>
            <person name="Sheng Y."/>
            <person name="Liu T."/>
            <person name="Pan Y."/>
            <person name="Xia L."/>
            <person name="Li J."/>
            <person name="Zhao F."/>
            <person name="Cao W."/>
        </authorList>
    </citation>
    <scope>NUCLEOTIDE SEQUENCE</scope>
    <source>
        <strain evidence="2">Rmic-2018</strain>
        <tissue evidence="2">Larvae</tissue>
    </source>
</reference>
<dbReference type="AlphaFoldDB" id="A0A9J6CUX3"/>
<name>A0A9J6CUX3_RHIMP</name>
<protein>
    <recommendedName>
        <fullName evidence="1">Paraneoplastic antigen Ma-like C-terminal domain-containing protein</fullName>
    </recommendedName>
</protein>
<proteinExistence type="predicted"/>
<sequence>MPPFGKIEEFDPKTQNFEPYLERFEHLVTASEIVEAKRLPVLLTVIGPQAHEVLRSLVVPEVPGQKSYEDVKRLLKEQYSTISSVIAERCKFNRRVQQEGENVEAFIKELKHLVKG</sequence>
<accession>A0A9J6CUX3</accession>
<evidence type="ECO:0000313" key="3">
    <source>
        <dbReference type="Proteomes" id="UP000821866"/>
    </source>
</evidence>
<feature type="domain" description="Paraneoplastic antigen Ma-like C-terminal" evidence="1">
    <location>
        <begin position="9"/>
        <end position="114"/>
    </location>
</feature>
<keyword evidence="3" id="KW-1185">Reference proteome</keyword>
<dbReference type="EMBL" id="JABSTU010006746">
    <property type="protein sequence ID" value="KAH7932379.1"/>
    <property type="molecule type" value="Genomic_DNA"/>
</dbReference>
<evidence type="ECO:0000259" key="1">
    <source>
        <dbReference type="Pfam" id="PF14893"/>
    </source>
</evidence>
<gene>
    <name evidence="2" type="ORF">HPB51_029322</name>
</gene>
<dbReference type="Proteomes" id="UP000821866">
    <property type="component" value="Unassembled WGS sequence"/>
</dbReference>
<organism evidence="2 3">
    <name type="scientific">Rhipicephalus microplus</name>
    <name type="common">Cattle tick</name>
    <name type="synonym">Boophilus microplus</name>
    <dbReference type="NCBI Taxonomy" id="6941"/>
    <lineage>
        <taxon>Eukaryota</taxon>
        <taxon>Metazoa</taxon>
        <taxon>Ecdysozoa</taxon>
        <taxon>Arthropoda</taxon>
        <taxon>Chelicerata</taxon>
        <taxon>Arachnida</taxon>
        <taxon>Acari</taxon>
        <taxon>Parasitiformes</taxon>
        <taxon>Ixodida</taxon>
        <taxon>Ixodoidea</taxon>
        <taxon>Ixodidae</taxon>
        <taxon>Rhipicephalinae</taxon>
        <taxon>Rhipicephalus</taxon>
        <taxon>Boophilus</taxon>
    </lineage>
</organism>
<dbReference type="Pfam" id="PF14893">
    <property type="entry name" value="PNMA"/>
    <property type="match status" value="1"/>
</dbReference>
<comment type="caution">
    <text evidence="2">The sequence shown here is derived from an EMBL/GenBank/DDBJ whole genome shotgun (WGS) entry which is preliminary data.</text>
</comment>
<reference evidence="2" key="1">
    <citation type="journal article" date="2020" name="Cell">
        <title>Large-Scale Comparative Analyses of Tick Genomes Elucidate Their Genetic Diversity and Vector Capacities.</title>
        <authorList>
            <consortium name="Tick Genome and Microbiome Consortium (TIGMIC)"/>
            <person name="Jia N."/>
            <person name="Wang J."/>
            <person name="Shi W."/>
            <person name="Du L."/>
            <person name="Sun Y."/>
            <person name="Zhan W."/>
            <person name="Jiang J.F."/>
            <person name="Wang Q."/>
            <person name="Zhang B."/>
            <person name="Ji P."/>
            <person name="Bell-Sakyi L."/>
            <person name="Cui X.M."/>
            <person name="Yuan T.T."/>
            <person name="Jiang B.G."/>
            <person name="Yang W.F."/>
            <person name="Lam T.T."/>
            <person name="Chang Q.C."/>
            <person name="Ding S.J."/>
            <person name="Wang X.J."/>
            <person name="Zhu J.G."/>
            <person name="Ruan X.D."/>
            <person name="Zhao L."/>
            <person name="Wei J.T."/>
            <person name="Ye R.Z."/>
            <person name="Que T.C."/>
            <person name="Du C.H."/>
            <person name="Zhou Y.H."/>
            <person name="Cheng J.X."/>
            <person name="Dai P.F."/>
            <person name="Guo W.B."/>
            <person name="Han X.H."/>
            <person name="Huang E.J."/>
            <person name="Li L.F."/>
            <person name="Wei W."/>
            <person name="Gao Y.C."/>
            <person name="Liu J.Z."/>
            <person name="Shao H.Z."/>
            <person name="Wang X."/>
            <person name="Wang C.C."/>
            <person name="Yang T.C."/>
            <person name="Huo Q.B."/>
            <person name="Li W."/>
            <person name="Chen H.Y."/>
            <person name="Chen S.E."/>
            <person name="Zhou L.G."/>
            <person name="Ni X.B."/>
            <person name="Tian J.H."/>
            <person name="Sheng Y."/>
            <person name="Liu T."/>
            <person name="Pan Y.S."/>
            <person name="Xia L.Y."/>
            <person name="Li J."/>
            <person name="Zhao F."/>
            <person name="Cao W.C."/>
        </authorList>
    </citation>
    <scope>NUCLEOTIDE SEQUENCE</scope>
    <source>
        <strain evidence="2">Rmic-2018</strain>
    </source>
</reference>
<dbReference type="InterPro" id="IPR048270">
    <property type="entry name" value="PNMA_C"/>
</dbReference>